<feature type="region of interest" description="Disordered" evidence="1">
    <location>
        <begin position="1"/>
        <end position="109"/>
    </location>
</feature>
<feature type="compositionally biased region" description="Low complexity" evidence="1">
    <location>
        <begin position="54"/>
        <end position="67"/>
    </location>
</feature>
<dbReference type="PANTHER" id="PTHR33673:SF38">
    <property type="entry name" value="CHROMODOMAIN-HELICASE-DNA-BINDING PROTEIN 7-LIKE"/>
    <property type="match status" value="1"/>
</dbReference>
<organism evidence="2 3">
    <name type="scientific">Kalanchoe fedtschenkoi</name>
    <name type="common">Lavender scallops</name>
    <name type="synonym">South American air plant</name>
    <dbReference type="NCBI Taxonomy" id="63787"/>
    <lineage>
        <taxon>Eukaryota</taxon>
        <taxon>Viridiplantae</taxon>
        <taxon>Streptophyta</taxon>
        <taxon>Embryophyta</taxon>
        <taxon>Tracheophyta</taxon>
        <taxon>Spermatophyta</taxon>
        <taxon>Magnoliopsida</taxon>
        <taxon>eudicotyledons</taxon>
        <taxon>Gunneridae</taxon>
        <taxon>Pentapetalae</taxon>
        <taxon>Saxifragales</taxon>
        <taxon>Crassulaceae</taxon>
        <taxon>Kalanchoe</taxon>
    </lineage>
</organism>
<name>A0A7N0TN06_KALFE</name>
<dbReference type="Gramene" id="Kaladp0040s0470.2.v1.1">
    <property type="protein sequence ID" value="Kaladp0040s0470.2.v1.1"/>
    <property type="gene ID" value="Kaladp0040s0470.v1.1"/>
</dbReference>
<dbReference type="EnsemblPlants" id="Kaladp0040s0470.1.v1.1">
    <property type="protein sequence ID" value="Kaladp0040s0470.1.v1.1"/>
    <property type="gene ID" value="Kaladp0040s0470.v1.1"/>
</dbReference>
<evidence type="ECO:0000256" key="1">
    <source>
        <dbReference type="SAM" id="MobiDB-lite"/>
    </source>
</evidence>
<feature type="region of interest" description="Disordered" evidence="1">
    <location>
        <begin position="241"/>
        <end position="324"/>
    </location>
</feature>
<protein>
    <submittedName>
        <fullName evidence="2">Uncharacterized protein</fullName>
    </submittedName>
</protein>
<dbReference type="Proteomes" id="UP000594263">
    <property type="component" value="Unplaced"/>
</dbReference>
<feature type="compositionally biased region" description="Low complexity" evidence="1">
    <location>
        <begin position="21"/>
        <end position="43"/>
    </location>
</feature>
<dbReference type="OMA" id="EIGNTHG"/>
<dbReference type="AlphaFoldDB" id="A0A7N0TN06"/>
<proteinExistence type="predicted"/>
<evidence type="ECO:0000313" key="2">
    <source>
        <dbReference type="EnsemblPlants" id="Kaladp0040s0470.1.v1.1"/>
    </source>
</evidence>
<feature type="compositionally biased region" description="Polar residues" evidence="1">
    <location>
        <begin position="98"/>
        <end position="108"/>
    </location>
</feature>
<dbReference type="EnsemblPlants" id="Kaladp0040s0470.2.v1.1">
    <property type="protein sequence ID" value="Kaladp0040s0470.2.v1.1"/>
    <property type="gene ID" value="Kaladp0040s0470.v1.1"/>
</dbReference>
<dbReference type="PANTHER" id="PTHR33673">
    <property type="entry name" value="SUPPRESSOR SRP40-LIKE PROTEIN"/>
    <property type="match status" value="1"/>
</dbReference>
<evidence type="ECO:0000313" key="3">
    <source>
        <dbReference type="Proteomes" id="UP000594263"/>
    </source>
</evidence>
<reference evidence="2" key="1">
    <citation type="submission" date="2021-01" db="UniProtKB">
        <authorList>
            <consortium name="EnsemblPlants"/>
        </authorList>
    </citation>
    <scope>IDENTIFICATION</scope>
</reference>
<keyword evidence="3" id="KW-1185">Reference proteome</keyword>
<accession>A0A7N0TN06</accession>
<sequence>MESATEGRPNSAPTSDETKQSASSKKLISSRSSSSSSLSSVNSFRDQLEDSLDRPSVSDVPVSSTPSHDNNLNQLPPKSPNVYSDLESDSGRNLLPPAQQSMENSVGNSPYRIPSSVFARPSSAQADWSVASNESLFSIQMGNMSFARDFMQHLGKSGELGTFKSGELSMHKKSDELGMDAKPAEHNGSEELPDMRPITTGQMMNLANCTQSAYQACPNSHPGVGATEAAAAEMMKEVIRENEQSQGEKVPPQKNGVRSPTSSDDGGASVKSFTFPVSGDSVKSGSEDISLKPLKSGQHPQQPPDSTPRSTNKETSPAAAQQAQATGLFSCFSSCWPARS</sequence>
<dbReference type="Gramene" id="Kaladp0040s0470.1.v1.1">
    <property type="protein sequence ID" value="Kaladp0040s0470.1.v1.1"/>
    <property type="gene ID" value="Kaladp0040s0470.v1.1"/>
</dbReference>